<gene>
    <name evidence="1" type="ORF">ESP70_015435</name>
</gene>
<dbReference type="EMBL" id="SDPQ02000003">
    <property type="protein sequence ID" value="KAA1395545.1"/>
    <property type="molecule type" value="Genomic_DNA"/>
</dbReference>
<dbReference type="InterPro" id="IPR024747">
    <property type="entry name" value="Pyridox_Oxase-rel"/>
</dbReference>
<protein>
    <submittedName>
        <fullName evidence="1">Pyridoxamine 5'-phosphate oxidase family protein</fullName>
    </submittedName>
</protein>
<dbReference type="OrthoDB" id="5193072at2"/>
<dbReference type="Gene3D" id="2.30.110.10">
    <property type="entry name" value="Electron Transport, Fmn-binding Protein, Chain A"/>
    <property type="match status" value="1"/>
</dbReference>
<dbReference type="RefSeq" id="WP_149690208.1">
    <property type="nucleotide sequence ID" value="NZ_SDPQ02000003.1"/>
</dbReference>
<evidence type="ECO:0000313" key="2">
    <source>
        <dbReference type="Proteomes" id="UP000380867"/>
    </source>
</evidence>
<dbReference type="SUPFAM" id="SSF50475">
    <property type="entry name" value="FMN-binding split barrel"/>
    <property type="match status" value="1"/>
</dbReference>
<organism evidence="1 2">
    <name type="scientific">Aeromicrobium ginsengisoli</name>
    <dbReference type="NCBI Taxonomy" id="363867"/>
    <lineage>
        <taxon>Bacteria</taxon>
        <taxon>Bacillati</taxon>
        <taxon>Actinomycetota</taxon>
        <taxon>Actinomycetes</taxon>
        <taxon>Propionibacteriales</taxon>
        <taxon>Nocardioidaceae</taxon>
        <taxon>Aeromicrobium</taxon>
    </lineage>
</organism>
<evidence type="ECO:0000313" key="1">
    <source>
        <dbReference type="EMBL" id="KAA1395545.1"/>
    </source>
</evidence>
<dbReference type="AlphaFoldDB" id="A0A5M4FB53"/>
<comment type="caution">
    <text evidence="1">The sequence shown here is derived from an EMBL/GenBank/DDBJ whole genome shotgun (WGS) entry which is preliminary data.</text>
</comment>
<dbReference type="InterPro" id="IPR012349">
    <property type="entry name" value="Split_barrel_FMN-bd"/>
</dbReference>
<keyword evidence="2" id="KW-1185">Reference proteome</keyword>
<name>A0A5M4FB53_9ACTN</name>
<reference evidence="1" key="1">
    <citation type="submission" date="2019-09" db="EMBL/GenBank/DDBJ databases">
        <authorList>
            <person name="Li J."/>
        </authorList>
    </citation>
    <scope>NUCLEOTIDE SEQUENCE [LARGE SCALE GENOMIC DNA]</scope>
    <source>
        <strain evidence="1">JCM 14732</strain>
    </source>
</reference>
<dbReference type="Pfam" id="PF12900">
    <property type="entry name" value="Pyridox_ox_2"/>
    <property type="match status" value="1"/>
</dbReference>
<accession>A0A5M4FB53</accession>
<sequence length="147" mass="15713">MTTRNDDPTTGSLSTLSTLSEKECRELLGTTTVGHIAFVDRDGQQLIPANFAVLDGVIYLRTAPGSILSQLASGHPDVAFGINHHDVFRTGWNVTVRGTAVGVEDRATINVVLGHKRLRPWAGGVRPLIIRVTPSSMAGRRVSGNTA</sequence>
<dbReference type="Proteomes" id="UP000380867">
    <property type="component" value="Unassembled WGS sequence"/>
</dbReference>
<proteinExistence type="predicted"/>